<accession>A0AAE0AIG7</accession>
<evidence type="ECO:0000313" key="1">
    <source>
        <dbReference type="EMBL" id="KAK3218250.1"/>
    </source>
</evidence>
<comment type="caution">
    <text evidence="1">The sequence shown here is derived from an EMBL/GenBank/DDBJ whole genome shotgun (WGS) entry which is preliminary data.</text>
</comment>
<name>A0AAE0AIG7_9ROSI</name>
<keyword evidence="2" id="KW-1185">Reference proteome</keyword>
<gene>
    <name evidence="1" type="ORF">Dsin_012220</name>
</gene>
<dbReference type="EMBL" id="JANJYJ010000004">
    <property type="protein sequence ID" value="KAK3218250.1"/>
    <property type="molecule type" value="Genomic_DNA"/>
</dbReference>
<proteinExistence type="predicted"/>
<organism evidence="1 2">
    <name type="scientific">Dipteronia sinensis</name>
    <dbReference type="NCBI Taxonomy" id="43782"/>
    <lineage>
        <taxon>Eukaryota</taxon>
        <taxon>Viridiplantae</taxon>
        <taxon>Streptophyta</taxon>
        <taxon>Embryophyta</taxon>
        <taxon>Tracheophyta</taxon>
        <taxon>Spermatophyta</taxon>
        <taxon>Magnoliopsida</taxon>
        <taxon>eudicotyledons</taxon>
        <taxon>Gunneridae</taxon>
        <taxon>Pentapetalae</taxon>
        <taxon>rosids</taxon>
        <taxon>malvids</taxon>
        <taxon>Sapindales</taxon>
        <taxon>Sapindaceae</taxon>
        <taxon>Hippocastanoideae</taxon>
        <taxon>Acereae</taxon>
        <taxon>Dipteronia</taxon>
    </lineage>
</organism>
<reference evidence="1" key="1">
    <citation type="journal article" date="2023" name="Plant J.">
        <title>Genome sequences and population genomics provide insights into the demographic history, inbreeding, and mutation load of two 'living fossil' tree species of Dipteronia.</title>
        <authorList>
            <person name="Feng Y."/>
            <person name="Comes H.P."/>
            <person name="Chen J."/>
            <person name="Zhu S."/>
            <person name="Lu R."/>
            <person name="Zhang X."/>
            <person name="Li P."/>
            <person name="Qiu J."/>
            <person name="Olsen K.M."/>
            <person name="Qiu Y."/>
        </authorList>
    </citation>
    <scope>NUCLEOTIDE SEQUENCE</scope>
    <source>
        <strain evidence="1">NBL</strain>
    </source>
</reference>
<evidence type="ECO:0000313" key="2">
    <source>
        <dbReference type="Proteomes" id="UP001281410"/>
    </source>
</evidence>
<dbReference type="Proteomes" id="UP001281410">
    <property type="component" value="Unassembled WGS sequence"/>
</dbReference>
<sequence length="165" mass="19301">MFFGYFQEKAEESETTGETPFTALPLLPTSITNQKDYLNRTVIDWEKFEYKILIWSIITEVSYYIDRKDIPEDLLADCKAIKRISSYMLYLLVKNPSMISAETGLMVVSFEGLSYKLKSRYDHRDVKDKSKTQICNEFLKEDFIRHEIDKGNDSLVLHNAIDFVT</sequence>
<protein>
    <submittedName>
        <fullName evidence="1">Uncharacterized protein</fullName>
    </submittedName>
</protein>
<dbReference type="AlphaFoldDB" id="A0AAE0AIG7"/>